<dbReference type="GeneID" id="31018586"/>
<dbReference type="Gene3D" id="3.50.50.60">
    <property type="entry name" value="FAD/NAD(P)-binding domain"/>
    <property type="match status" value="1"/>
</dbReference>
<keyword evidence="2" id="KW-0285">Flavoprotein</keyword>
<dbReference type="Proteomes" id="UP000183809">
    <property type="component" value="Unassembled WGS sequence"/>
</dbReference>
<feature type="transmembrane region" description="Helical" evidence="5">
    <location>
        <begin position="536"/>
        <end position="559"/>
    </location>
</feature>
<sequence length="760" mass="83533">MTAGKAGFRAIIAGGGISGLCLANMFERLGIDYVLLEAYGEAAPQVGASIGLLPNSLRILDQLGCYDDIRALTEEPSQTAYARGPDGNKLMTLSNLSLHMIKRHGYPILFVDRQMVLRVLYDHLEDKSKVLLNKKVTKVALSAERVEATVADGSSYVGDILVGADGVHSFVRREMWRISDEVSPGPVPHSEYKAMPCDYGCIFGISRPIEGIDFQNIHTVFNKDHSHLVIAGPGARVYFFLFFKLNRTYGPNIPRFTKDDEEELARKHQDDPITETVRFRDIYNHRTVSVLTALPEYVLERWHFGRIMTIGDAAHKFEPLSGQGGNNAIETAAALTNALQSALDSHPQGLNDKDMSFVFEQTKNLRAPRCTQLVNEAHLQQRIEAMENGFFGWLACRIIPKLHLETHLRRWTDPAVASVRLNGLAVPKRSRFVPYDDELPYPPLRGKCVSTFAMASLFAALVWTQTAGLPLLDQLLAQCCILHAESPARVFSGLDRFTAAISTPHWSMFLPVYVIWTVEGYRNGSSRTLVSFPSLWAMASYFLGLGIVAPLHCFVSVFATSNDTYARTSGRPLPVAAARAVLVSSLAVCITAAMPLLLGQWHVDVPGPALALIPQVPLLVPLLTLLPHLLPCHHQDSALDMYEGNDTPLLRVVYLISFLTAAAAHLCVAFQSWPSPDVLSGAYAVPSHDSIAGLAAICCWCFYSIYEVRRLGYASTPQALRAACVLVAGQVLVGPGAAYAGVWYWREETVARLSIGSGQM</sequence>
<reference evidence="7 8" key="1">
    <citation type="submission" date="2016-10" db="EMBL/GenBank/DDBJ databases">
        <title>Proteomics and genomics reveal pathogen-plant mechanisms compatible with a hemibiotrophic lifestyle of Diplodia corticola.</title>
        <authorList>
            <person name="Fernandes I."/>
            <person name="De Jonge R."/>
            <person name="Van De Peer Y."/>
            <person name="Devreese B."/>
            <person name="Alves A."/>
            <person name="Esteves A.C."/>
        </authorList>
    </citation>
    <scope>NUCLEOTIDE SEQUENCE [LARGE SCALE GENOMIC DNA]</scope>
    <source>
        <strain evidence="7 8">CBS 112549</strain>
    </source>
</reference>
<dbReference type="AlphaFoldDB" id="A0A1J9RR72"/>
<protein>
    <submittedName>
        <fullName evidence="7">Fad binding domain-containing protein</fullName>
    </submittedName>
</protein>
<dbReference type="EMBL" id="MNUE01000067">
    <property type="protein sequence ID" value="OJD30037.1"/>
    <property type="molecule type" value="Genomic_DNA"/>
</dbReference>
<accession>A0A1J9RR72</accession>
<dbReference type="PANTHER" id="PTHR47356">
    <property type="entry name" value="FAD-DEPENDENT MONOOXYGENASE ASQG-RELATED"/>
    <property type="match status" value="1"/>
</dbReference>
<evidence type="ECO:0000256" key="5">
    <source>
        <dbReference type="SAM" id="Phobius"/>
    </source>
</evidence>
<keyword evidence="8" id="KW-1185">Reference proteome</keyword>
<feature type="transmembrane region" description="Helical" evidence="5">
    <location>
        <begin position="720"/>
        <end position="745"/>
    </location>
</feature>
<dbReference type="STRING" id="236234.A0A1J9RR72"/>
<dbReference type="InterPro" id="IPR002938">
    <property type="entry name" value="FAD-bd"/>
</dbReference>
<dbReference type="PANTHER" id="PTHR47356:SF2">
    <property type="entry name" value="FAD-BINDING DOMAIN-CONTAINING PROTEIN-RELATED"/>
    <property type="match status" value="1"/>
</dbReference>
<dbReference type="GO" id="GO:0004497">
    <property type="term" value="F:monooxygenase activity"/>
    <property type="evidence" value="ECO:0007669"/>
    <property type="project" value="InterPro"/>
</dbReference>
<organism evidence="7 8">
    <name type="scientific">Diplodia corticola</name>
    <dbReference type="NCBI Taxonomy" id="236234"/>
    <lineage>
        <taxon>Eukaryota</taxon>
        <taxon>Fungi</taxon>
        <taxon>Dikarya</taxon>
        <taxon>Ascomycota</taxon>
        <taxon>Pezizomycotina</taxon>
        <taxon>Dothideomycetes</taxon>
        <taxon>Dothideomycetes incertae sedis</taxon>
        <taxon>Botryosphaeriales</taxon>
        <taxon>Botryosphaeriaceae</taxon>
        <taxon>Diplodia</taxon>
    </lineage>
</organism>
<feature type="transmembrane region" description="Helical" evidence="5">
    <location>
        <begin position="652"/>
        <end position="671"/>
    </location>
</feature>
<feature type="transmembrane region" description="Helical" evidence="5">
    <location>
        <begin position="691"/>
        <end position="708"/>
    </location>
</feature>
<evidence type="ECO:0000256" key="2">
    <source>
        <dbReference type="ARBA" id="ARBA00022630"/>
    </source>
</evidence>
<evidence type="ECO:0000259" key="6">
    <source>
        <dbReference type="Pfam" id="PF01494"/>
    </source>
</evidence>
<dbReference type="Pfam" id="PF01494">
    <property type="entry name" value="FAD_binding_3"/>
    <property type="match status" value="1"/>
</dbReference>
<evidence type="ECO:0000256" key="1">
    <source>
        <dbReference type="ARBA" id="ARBA00007992"/>
    </source>
</evidence>
<keyword evidence="5" id="KW-0472">Membrane</keyword>
<comment type="caution">
    <text evidence="7">The sequence shown here is derived from an EMBL/GenBank/DDBJ whole genome shotgun (WGS) entry which is preliminary data.</text>
</comment>
<proteinExistence type="inferred from homology"/>
<keyword evidence="5" id="KW-1133">Transmembrane helix</keyword>
<feature type="domain" description="FAD-binding" evidence="6">
    <location>
        <begin position="10"/>
        <end position="344"/>
    </location>
</feature>
<dbReference type="InterPro" id="IPR050562">
    <property type="entry name" value="FAD_mOase_fung"/>
</dbReference>
<evidence type="ECO:0000256" key="4">
    <source>
        <dbReference type="ARBA" id="ARBA00023002"/>
    </source>
</evidence>
<dbReference type="RefSeq" id="XP_020126297.1">
    <property type="nucleotide sequence ID" value="XM_020278325.1"/>
</dbReference>
<feature type="transmembrane region" description="Helical" evidence="5">
    <location>
        <begin position="609"/>
        <end position="631"/>
    </location>
</feature>
<dbReference type="PRINTS" id="PR00420">
    <property type="entry name" value="RNGMNOXGNASE"/>
</dbReference>
<feature type="transmembrane region" description="Helical" evidence="5">
    <location>
        <begin position="6"/>
        <end position="26"/>
    </location>
</feature>
<dbReference type="SUPFAM" id="SSF51905">
    <property type="entry name" value="FAD/NAD(P)-binding domain"/>
    <property type="match status" value="1"/>
</dbReference>
<dbReference type="OrthoDB" id="10029326at2759"/>
<evidence type="ECO:0000313" key="8">
    <source>
        <dbReference type="Proteomes" id="UP000183809"/>
    </source>
</evidence>
<evidence type="ECO:0000256" key="3">
    <source>
        <dbReference type="ARBA" id="ARBA00022827"/>
    </source>
</evidence>
<keyword evidence="4" id="KW-0560">Oxidoreductase</keyword>
<keyword evidence="3" id="KW-0274">FAD</keyword>
<comment type="similarity">
    <text evidence="1">Belongs to the paxM FAD-dependent monooxygenase family.</text>
</comment>
<dbReference type="GO" id="GO:0071949">
    <property type="term" value="F:FAD binding"/>
    <property type="evidence" value="ECO:0007669"/>
    <property type="project" value="InterPro"/>
</dbReference>
<name>A0A1J9RR72_9PEZI</name>
<evidence type="ECO:0000313" key="7">
    <source>
        <dbReference type="EMBL" id="OJD30037.1"/>
    </source>
</evidence>
<gene>
    <name evidence="7" type="ORF">BKCO1_6700013</name>
</gene>
<keyword evidence="5" id="KW-0812">Transmembrane</keyword>
<feature type="transmembrane region" description="Helical" evidence="5">
    <location>
        <begin position="580"/>
        <end position="603"/>
    </location>
</feature>
<dbReference type="InterPro" id="IPR036188">
    <property type="entry name" value="FAD/NAD-bd_sf"/>
</dbReference>